<dbReference type="Pfam" id="PF00005">
    <property type="entry name" value="ABC_tran"/>
    <property type="match status" value="2"/>
</dbReference>
<dbReference type="InterPro" id="IPR043686">
    <property type="entry name" value="Uup"/>
</dbReference>
<dbReference type="SUPFAM" id="SSF52540">
    <property type="entry name" value="P-loop containing nucleoside triphosphate hydrolases"/>
    <property type="match status" value="2"/>
</dbReference>
<evidence type="ECO:0000256" key="5">
    <source>
        <dbReference type="ARBA" id="ARBA00022801"/>
    </source>
</evidence>
<comment type="similarity">
    <text evidence="10 11">Belongs to the ABC transporter superfamily. ABCF family. Uup subfamily.</text>
</comment>
<feature type="coiled-coil region" evidence="11">
    <location>
        <begin position="565"/>
        <end position="619"/>
    </location>
</feature>
<dbReference type="FunFam" id="3.40.50.300:FF:000011">
    <property type="entry name" value="Putative ABC transporter ATP-binding component"/>
    <property type="match status" value="1"/>
</dbReference>
<dbReference type="SMART" id="SM00382">
    <property type="entry name" value="AAA"/>
    <property type="match status" value="2"/>
</dbReference>
<dbReference type="Pfam" id="PF12848">
    <property type="entry name" value="ABC_tran_Xtn"/>
    <property type="match status" value="1"/>
</dbReference>
<proteinExistence type="inferred from homology"/>
<evidence type="ECO:0000256" key="10">
    <source>
        <dbReference type="ARBA" id="ARBA00061478"/>
    </source>
</evidence>
<comment type="catalytic activity">
    <reaction evidence="9 11">
        <text>ATP + H2O = ADP + phosphate + H(+)</text>
        <dbReference type="Rhea" id="RHEA:13065"/>
        <dbReference type="ChEBI" id="CHEBI:15377"/>
        <dbReference type="ChEBI" id="CHEBI:15378"/>
        <dbReference type="ChEBI" id="CHEBI:30616"/>
        <dbReference type="ChEBI" id="CHEBI:43474"/>
        <dbReference type="ChEBI" id="CHEBI:456216"/>
    </reaction>
</comment>
<name>A0AB38YKJ2_9GAMM</name>
<dbReference type="GO" id="GO:0003677">
    <property type="term" value="F:DNA binding"/>
    <property type="evidence" value="ECO:0007669"/>
    <property type="project" value="UniProtKB-UniRule"/>
</dbReference>
<dbReference type="InterPro" id="IPR017871">
    <property type="entry name" value="ABC_transporter-like_CS"/>
</dbReference>
<evidence type="ECO:0000256" key="7">
    <source>
        <dbReference type="ARBA" id="ARBA00023125"/>
    </source>
</evidence>
<feature type="binding site" evidence="11">
    <location>
        <begin position="346"/>
        <end position="353"/>
    </location>
    <ligand>
        <name>ATP</name>
        <dbReference type="ChEBI" id="CHEBI:30616"/>
        <label>2</label>
    </ligand>
</feature>
<dbReference type="Gene3D" id="1.10.287.380">
    <property type="entry name" value="Valyl-tRNA synthetase, C-terminal domain"/>
    <property type="match status" value="1"/>
</dbReference>
<evidence type="ECO:0000256" key="3">
    <source>
        <dbReference type="ARBA" id="ARBA00022741"/>
    </source>
</evidence>
<feature type="region of interest" description="Disordered" evidence="12">
    <location>
        <begin position="534"/>
        <end position="556"/>
    </location>
</feature>
<dbReference type="InterPro" id="IPR037118">
    <property type="entry name" value="Val-tRNA_synth_C_sf"/>
</dbReference>
<dbReference type="PROSITE" id="PS50893">
    <property type="entry name" value="ABC_TRANSPORTER_2"/>
    <property type="match status" value="2"/>
</dbReference>
<evidence type="ECO:0000256" key="4">
    <source>
        <dbReference type="ARBA" id="ARBA00022763"/>
    </source>
</evidence>
<evidence type="ECO:0000256" key="9">
    <source>
        <dbReference type="ARBA" id="ARBA00049360"/>
    </source>
</evidence>
<keyword evidence="11" id="KW-0175">Coiled coil</keyword>
<reference evidence="14" key="1">
    <citation type="submission" date="2022-07" db="EMBL/GenBank/DDBJ databases">
        <title>Complete genome sequence of Salinispirillum sp. LH10-3-1 capable of multiple carbohydrate inversion isolated from a soda lake.</title>
        <authorList>
            <person name="Liu J."/>
            <person name="Zhai Y."/>
            <person name="Zhang H."/>
            <person name="Yang H."/>
            <person name="Qu J."/>
            <person name="Li J."/>
        </authorList>
    </citation>
    <scope>NUCLEOTIDE SEQUENCE</scope>
    <source>
        <strain evidence="14">LH 10-3-1</strain>
    </source>
</reference>
<evidence type="ECO:0000256" key="1">
    <source>
        <dbReference type="ARBA" id="ARBA00022490"/>
    </source>
</evidence>
<accession>A0AB38YKJ2</accession>
<evidence type="ECO:0000256" key="8">
    <source>
        <dbReference type="ARBA" id="ARBA00023204"/>
    </source>
</evidence>
<dbReference type="InterPro" id="IPR003439">
    <property type="entry name" value="ABC_transporter-like_ATP-bd"/>
</dbReference>
<feature type="domain" description="ABC transporter" evidence="13">
    <location>
        <begin position="314"/>
        <end position="533"/>
    </location>
</feature>
<dbReference type="RefSeq" id="WP_304996886.1">
    <property type="nucleotide sequence ID" value="NZ_CP101717.1"/>
</dbReference>
<comment type="function">
    <text evidence="11">Probably plays a role in ribosome assembly or function. May be involved in resolution of branched DNA intermediates that result from template switching in postreplication gaps. Binds DNA and has ATPase activity.</text>
</comment>
<sequence length="625" mass="70482">MPTLVLQNLYHAYGSEPVIDNLNWNQTESEKICLVGRNGEGKSTLMRILAGAESPDQGSVGWSDDARIGYVPQELPLPDETLVRDFILSGAGKAAEYILRYEKLLMTTPDHPDVEKVQQWIEENNAWPLMATIEAVLQRFSLDGSATMSQLSGGWRRKALIARAAIQEPNVLLLDEPTNHLDVESIRWLETWLKEFRGLVIFISHDRSFIDAVAEVIVELDRSQLYRYPIPYENFVDNREERLTIEAEQNALFDKRLAQEEAWIRQGVKARRTRNEGRVRRLEALRQERSQRRNLGGKADIQVQAADRSGKLVFDLENLTFHYPGQRIVENLTTEVMRGETVALVGANGIGKTTLIKILLGQIQPQSGTLVTGTNLNVAYFDQGRHQLDPEKTVMDTVSEGRDFIEINNKKVHVITYLERFLFSPKRARSPVKSLSGGEANRLLLARLFSQPANMLVLDEPTNDLDIDTLELLEELIADFPGTVILISHDRYFVDNVATKVWGMPGNGQVIPIVGGYREWFEFWSKQEAMAAPEKKPKAKPAVAAAQASAGPKPKKLSYKDQRELDQLPDTMAALEQEIAELHNTVAEPTFYTQEQHAVQATLNLLADKEAKLEALLERWVELGG</sequence>
<dbReference type="CDD" id="cd03221">
    <property type="entry name" value="ABCF_EF-3"/>
    <property type="match status" value="2"/>
</dbReference>
<evidence type="ECO:0000256" key="6">
    <source>
        <dbReference type="ARBA" id="ARBA00022840"/>
    </source>
</evidence>
<dbReference type="GO" id="GO:0005737">
    <property type="term" value="C:cytoplasm"/>
    <property type="evidence" value="ECO:0007669"/>
    <property type="project" value="UniProtKB-SubCell"/>
</dbReference>
<keyword evidence="1 11" id="KW-0963">Cytoplasm</keyword>
<dbReference type="GO" id="GO:0005524">
    <property type="term" value="F:ATP binding"/>
    <property type="evidence" value="ECO:0007669"/>
    <property type="project" value="UniProtKB-UniRule"/>
</dbReference>
<evidence type="ECO:0000256" key="12">
    <source>
        <dbReference type="SAM" id="MobiDB-lite"/>
    </source>
</evidence>
<gene>
    <name evidence="11" type="primary">uup</name>
    <name evidence="14" type="ORF">NFC81_07375</name>
</gene>
<dbReference type="InterPro" id="IPR032781">
    <property type="entry name" value="ABC_tran_Xtn"/>
</dbReference>
<dbReference type="GO" id="GO:0006281">
    <property type="term" value="P:DNA repair"/>
    <property type="evidence" value="ECO:0007669"/>
    <property type="project" value="UniProtKB-KW"/>
</dbReference>
<keyword evidence="3 11" id="KW-0547">Nucleotide-binding</keyword>
<dbReference type="HAMAP" id="MF_00848">
    <property type="entry name" value="Uup"/>
    <property type="match status" value="1"/>
</dbReference>
<feature type="domain" description="ABC transporter" evidence="13">
    <location>
        <begin position="4"/>
        <end position="247"/>
    </location>
</feature>
<dbReference type="AlphaFoldDB" id="A0AB38YKJ2"/>
<keyword evidence="2 11" id="KW-0677">Repeat</keyword>
<dbReference type="Gene3D" id="3.40.50.300">
    <property type="entry name" value="P-loop containing nucleotide triphosphate hydrolases"/>
    <property type="match status" value="2"/>
</dbReference>
<dbReference type="GO" id="GO:0043022">
    <property type="term" value="F:ribosome binding"/>
    <property type="evidence" value="ECO:0007669"/>
    <property type="project" value="UniProtKB-UniRule"/>
</dbReference>
<dbReference type="InterPro" id="IPR027417">
    <property type="entry name" value="P-loop_NTPase"/>
</dbReference>
<dbReference type="PANTHER" id="PTHR42855:SF1">
    <property type="entry name" value="ABC TRANSPORTER DOMAIN-CONTAINING PROTEIN"/>
    <property type="match status" value="1"/>
</dbReference>
<evidence type="ECO:0000259" key="13">
    <source>
        <dbReference type="PROSITE" id="PS50893"/>
    </source>
</evidence>
<comment type="subcellular location">
    <subcellularLocation>
        <location evidence="11">Cytoplasm</location>
    </subcellularLocation>
    <text evidence="11">Associates with ribosomes.</text>
</comment>
<dbReference type="PANTHER" id="PTHR42855">
    <property type="entry name" value="ABC TRANSPORTER ATP-BINDING SUBUNIT"/>
    <property type="match status" value="1"/>
</dbReference>
<protein>
    <recommendedName>
        <fullName evidence="11">ATP-binding protein Uup</fullName>
        <ecNumber evidence="11">3.6.1.-</ecNumber>
    </recommendedName>
</protein>
<dbReference type="EC" id="3.6.1.-" evidence="11"/>
<evidence type="ECO:0000256" key="11">
    <source>
        <dbReference type="HAMAP-Rule" id="MF_00848"/>
    </source>
</evidence>
<feature type="compositionally biased region" description="Low complexity" evidence="12">
    <location>
        <begin position="540"/>
        <end position="552"/>
    </location>
</feature>
<dbReference type="EMBL" id="CP101717">
    <property type="protein sequence ID" value="WLD59594.1"/>
    <property type="molecule type" value="Genomic_DNA"/>
</dbReference>
<dbReference type="FunFam" id="3.40.50.300:FF:000309">
    <property type="entry name" value="ABC transporter ATP-binding protein"/>
    <property type="match status" value="1"/>
</dbReference>
<keyword evidence="4 11" id="KW-0227">DNA damage</keyword>
<dbReference type="InterPro" id="IPR032524">
    <property type="entry name" value="ABC_tran_C"/>
</dbReference>
<dbReference type="GO" id="GO:0016887">
    <property type="term" value="F:ATP hydrolysis activity"/>
    <property type="evidence" value="ECO:0007669"/>
    <property type="project" value="UniProtKB-UniRule"/>
</dbReference>
<dbReference type="Pfam" id="PF16326">
    <property type="entry name" value="ABC_tran_CTD"/>
    <property type="match status" value="1"/>
</dbReference>
<dbReference type="InterPro" id="IPR003593">
    <property type="entry name" value="AAA+_ATPase"/>
</dbReference>
<dbReference type="PROSITE" id="PS00211">
    <property type="entry name" value="ABC_TRANSPORTER_1"/>
    <property type="match status" value="2"/>
</dbReference>
<keyword evidence="7 11" id="KW-0238">DNA-binding</keyword>
<keyword evidence="6 11" id="KW-0067">ATP-binding</keyword>
<keyword evidence="5 11" id="KW-0378">Hydrolase</keyword>
<feature type="binding site" evidence="11">
    <location>
        <begin position="36"/>
        <end position="43"/>
    </location>
    <ligand>
        <name>ATP</name>
        <dbReference type="ChEBI" id="CHEBI:30616"/>
        <label>1</label>
    </ligand>
</feature>
<dbReference type="InterPro" id="IPR051309">
    <property type="entry name" value="ABCF_ATPase"/>
</dbReference>
<evidence type="ECO:0000256" key="2">
    <source>
        <dbReference type="ARBA" id="ARBA00022737"/>
    </source>
</evidence>
<keyword evidence="8 11" id="KW-0234">DNA repair</keyword>
<evidence type="ECO:0000313" key="14">
    <source>
        <dbReference type="EMBL" id="WLD59594.1"/>
    </source>
</evidence>
<organism evidence="14">
    <name type="scientific">Salinispirillum sp. LH 10-3-1</name>
    <dbReference type="NCBI Taxonomy" id="2952525"/>
    <lineage>
        <taxon>Bacteria</taxon>
        <taxon>Pseudomonadati</taxon>
        <taxon>Pseudomonadota</taxon>
        <taxon>Gammaproteobacteria</taxon>
        <taxon>Oceanospirillales</taxon>
        <taxon>Saccharospirillaceae</taxon>
        <taxon>Salinispirillum</taxon>
    </lineage>
</organism>